<keyword evidence="5" id="KW-1185">Reference proteome</keyword>
<comment type="caution">
    <text evidence="4">The sequence shown here is derived from an EMBL/GenBank/DDBJ whole genome shotgun (WGS) entry which is preliminary data.</text>
</comment>
<dbReference type="AlphaFoldDB" id="A0AA88CYD5"/>
<dbReference type="EMBL" id="BTGU01000004">
    <property type="protein sequence ID" value="GMN34527.1"/>
    <property type="molecule type" value="Genomic_DNA"/>
</dbReference>
<dbReference type="InterPro" id="IPR058922">
    <property type="entry name" value="WHD_DRP"/>
</dbReference>
<gene>
    <name evidence="4" type="ORF">TIFTF001_004750</name>
</gene>
<dbReference type="GO" id="GO:0006952">
    <property type="term" value="P:defense response"/>
    <property type="evidence" value="ECO:0007669"/>
    <property type="project" value="UniProtKB-KW"/>
</dbReference>
<dbReference type="SUPFAM" id="SSF52047">
    <property type="entry name" value="RNI-like"/>
    <property type="match status" value="1"/>
</dbReference>
<dbReference type="PANTHER" id="PTHR36766:SF61">
    <property type="entry name" value="NB-ARC DOMAIN DISEASE RESISTANCE PROTEIN"/>
    <property type="match status" value="1"/>
</dbReference>
<dbReference type="Gene3D" id="3.80.10.10">
    <property type="entry name" value="Ribonuclease Inhibitor"/>
    <property type="match status" value="1"/>
</dbReference>
<dbReference type="Proteomes" id="UP001187192">
    <property type="component" value="Unassembled WGS sequence"/>
</dbReference>
<accession>A0AA88CYD5</accession>
<organism evidence="4 5">
    <name type="scientific">Ficus carica</name>
    <name type="common">Common fig</name>
    <dbReference type="NCBI Taxonomy" id="3494"/>
    <lineage>
        <taxon>Eukaryota</taxon>
        <taxon>Viridiplantae</taxon>
        <taxon>Streptophyta</taxon>
        <taxon>Embryophyta</taxon>
        <taxon>Tracheophyta</taxon>
        <taxon>Spermatophyta</taxon>
        <taxon>Magnoliopsida</taxon>
        <taxon>eudicotyledons</taxon>
        <taxon>Gunneridae</taxon>
        <taxon>Pentapetalae</taxon>
        <taxon>rosids</taxon>
        <taxon>fabids</taxon>
        <taxon>Rosales</taxon>
        <taxon>Moraceae</taxon>
        <taxon>Ficeae</taxon>
        <taxon>Ficus</taxon>
    </lineage>
</organism>
<evidence type="ECO:0000313" key="5">
    <source>
        <dbReference type="Proteomes" id="UP001187192"/>
    </source>
</evidence>
<proteinExistence type="predicted"/>
<evidence type="ECO:0000256" key="2">
    <source>
        <dbReference type="ARBA" id="ARBA00022821"/>
    </source>
</evidence>
<feature type="domain" description="Disease resistance protein winged helix" evidence="3">
    <location>
        <begin position="2"/>
        <end position="46"/>
    </location>
</feature>
<dbReference type="PANTHER" id="PTHR36766">
    <property type="entry name" value="PLANT BROAD-SPECTRUM MILDEW RESISTANCE PROTEIN RPW8"/>
    <property type="match status" value="1"/>
</dbReference>
<keyword evidence="2" id="KW-0611">Plant defense</keyword>
<evidence type="ECO:0000256" key="1">
    <source>
        <dbReference type="ARBA" id="ARBA00022737"/>
    </source>
</evidence>
<evidence type="ECO:0000313" key="4">
    <source>
        <dbReference type="EMBL" id="GMN34527.1"/>
    </source>
</evidence>
<protein>
    <recommendedName>
        <fullName evidence="3">Disease resistance protein winged helix domain-containing protein</fullName>
    </recommendedName>
</protein>
<keyword evidence="1" id="KW-0677">Repeat</keyword>
<name>A0AA88CYD5_FICCA</name>
<sequence length="199" mass="22744">MEMEHIGKLHLKELCGRSFFQHLDDAEEYFTLSQGFEMHDLVHDLASSIIQYEYLMISCNTEIIADQRMRHFMIDFTDGHGQRIIKILKKLKKVLPSSIGTLKHLRYLDLELEELPRDIRNLVSLRTLYITTKQTSFPENGTTALPKWLQGAACTLQSLIIVDCPKLAAFPGDATAHVPNTLADFKLQSIGGKMQTRNR</sequence>
<evidence type="ECO:0000259" key="3">
    <source>
        <dbReference type="Pfam" id="PF23559"/>
    </source>
</evidence>
<dbReference type="Pfam" id="PF23559">
    <property type="entry name" value="WHD_DRP"/>
    <property type="match status" value="1"/>
</dbReference>
<reference evidence="4" key="1">
    <citation type="submission" date="2023-07" db="EMBL/GenBank/DDBJ databases">
        <title>draft genome sequence of fig (Ficus carica).</title>
        <authorList>
            <person name="Takahashi T."/>
            <person name="Nishimura K."/>
        </authorList>
    </citation>
    <scope>NUCLEOTIDE SEQUENCE</scope>
</reference>
<dbReference type="InterPro" id="IPR032675">
    <property type="entry name" value="LRR_dom_sf"/>
</dbReference>